<proteinExistence type="predicted"/>
<feature type="chain" id="PRO_5004786290" evidence="1">
    <location>
        <begin position="25"/>
        <end position="131"/>
    </location>
</feature>
<evidence type="ECO:0000256" key="1">
    <source>
        <dbReference type="SAM" id="SignalP"/>
    </source>
</evidence>
<feature type="signal peptide" evidence="1">
    <location>
        <begin position="1"/>
        <end position="24"/>
    </location>
</feature>
<sequence>MNMRLGWVLLAAATAVSACSAAQAPVAGGRGPQCFYPSQIGGFQPAGDDRAIVRVGFRQAWELTLSPGCPSIDWATNIILRPRGGERVCPGRPVDMLVPEAGGRAYRRCLANDVRRLSNEEMAKAFGTAKE</sequence>
<dbReference type="PROSITE" id="PS51257">
    <property type="entry name" value="PROKAR_LIPOPROTEIN"/>
    <property type="match status" value="1"/>
</dbReference>
<reference evidence="2 3" key="1">
    <citation type="submission" date="2013-07" db="EMBL/GenBank/DDBJ databases">
        <title>Completed genome of Sphingomonas sanxanigenens NX02.</title>
        <authorList>
            <person name="Ma T."/>
            <person name="Huang H."/>
            <person name="Wu M."/>
            <person name="Li X."/>
            <person name="Li G."/>
        </authorList>
    </citation>
    <scope>NUCLEOTIDE SEQUENCE [LARGE SCALE GENOMIC DNA]</scope>
    <source>
        <strain evidence="2 3">NX02</strain>
    </source>
</reference>
<dbReference type="HOGENOM" id="CLU_153071_0_0_5"/>
<dbReference type="Proteomes" id="UP000018851">
    <property type="component" value="Chromosome"/>
</dbReference>
<protein>
    <submittedName>
        <fullName evidence="2">Uncharacterized protein</fullName>
    </submittedName>
</protein>
<keyword evidence="3" id="KW-1185">Reference proteome</keyword>
<evidence type="ECO:0000313" key="3">
    <source>
        <dbReference type="Proteomes" id="UP000018851"/>
    </source>
</evidence>
<dbReference type="PATRIC" id="fig|1123269.5.peg.4904"/>
<organism evidence="2 3">
    <name type="scientific">Sphingomonas sanxanigenens DSM 19645 = NX02</name>
    <dbReference type="NCBI Taxonomy" id="1123269"/>
    <lineage>
        <taxon>Bacteria</taxon>
        <taxon>Pseudomonadati</taxon>
        <taxon>Pseudomonadota</taxon>
        <taxon>Alphaproteobacteria</taxon>
        <taxon>Sphingomonadales</taxon>
        <taxon>Sphingomonadaceae</taxon>
        <taxon>Sphingomonas</taxon>
    </lineage>
</organism>
<dbReference type="Pfam" id="PF20101">
    <property type="entry name" value="DUF6491"/>
    <property type="match status" value="1"/>
</dbReference>
<dbReference type="AlphaFoldDB" id="W0AHM6"/>
<dbReference type="eggNOG" id="ENOG5033GQY">
    <property type="taxonomic scope" value="Bacteria"/>
</dbReference>
<dbReference type="KEGG" id="ssan:NX02_25020"/>
<keyword evidence="1" id="KW-0732">Signal</keyword>
<accession>W0AHM6</accession>
<evidence type="ECO:0000313" key="2">
    <source>
        <dbReference type="EMBL" id="AHE56611.1"/>
    </source>
</evidence>
<gene>
    <name evidence="2" type="ORF">NX02_25020</name>
</gene>
<name>W0AHM6_9SPHN</name>
<dbReference type="EMBL" id="CP006644">
    <property type="protein sequence ID" value="AHE56611.1"/>
    <property type="molecule type" value="Genomic_DNA"/>
</dbReference>
<dbReference type="InterPro" id="IPR045500">
    <property type="entry name" value="DUF6491"/>
</dbReference>